<dbReference type="STRING" id="56193.YP76_04410"/>
<organism evidence="1 2">
    <name type="scientific">Sphingobium chungbukense</name>
    <dbReference type="NCBI Taxonomy" id="56193"/>
    <lineage>
        <taxon>Bacteria</taxon>
        <taxon>Pseudomonadati</taxon>
        <taxon>Pseudomonadota</taxon>
        <taxon>Alphaproteobacteria</taxon>
        <taxon>Sphingomonadales</taxon>
        <taxon>Sphingomonadaceae</taxon>
        <taxon>Sphingobium</taxon>
    </lineage>
</organism>
<dbReference type="AlphaFoldDB" id="A0A0M3AUM7"/>
<dbReference type="Proteomes" id="UP000033874">
    <property type="component" value="Unassembled WGS sequence"/>
</dbReference>
<dbReference type="PATRIC" id="fig|56193.3.peg.908"/>
<evidence type="ECO:0000313" key="2">
    <source>
        <dbReference type="Proteomes" id="UP000033874"/>
    </source>
</evidence>
<reference evidence="1 2" key="1">
    <citation type="submission" date="2015-04" db="EMBL/GenBank/DDBJ databases">
        <title>Genome sequence of aromatic hydrocarbons-degrading Sphingobium chungbukense DJ77.</title>
        <authorList>
            <person name="Kim Y.-C."/>
            <person name="Chae J.-C."/>
        </authorList>
    </citation>
    <scope>NUCLEOTIDE SEQUENCE [LARGE SCALE GENOMIC DNA]</scope>
    <source>
        <strain evidence="1 2">DJ77</strain>
    </source>
</reference>
<keyword evidence="2" id="KW-1185">Reference proteome</keyword>
<dbReference type="InterPro" id="IPR029063">
    <property type="entry name" value="SAM-dependent_MTases_sf"/>
</dbReference>
<dbReference type="EMBL" id="LBIC01000001">
    <property type="protein sequence ID" value="KKW93897.1"/>
    <property type="molecule type" value="Genomic_DNA"/>
</dbReference>
<gene>
    <name evidence="1" type="ORF">YP76_04410</name>
</gene>
<proteinExistence type="predicted"/>
<sequence>MDCSQSDSGGGRTSGPIDVAACLTAKGQRVDFEVETFIADVAGTLPAGGNETGGDRQPGTSADTAGSMLVAHTLRAEGFDASEDGTGRGTPIVPVPFSIMPMNSGKDYKARAVDVAQPLMAGGPVGGNQGGDYIVDQAPVAFSCKDYGADAQDDLSPTLRAMGHADSHANAGGQMAVAIQAGALRENPASGPDGAGFKEGVAYTLEARAEVQAVATEWAVRRLTVTECCRLQGYPDDWTMIEHGSRRTIDDDEAAYLTAKGAHVVRDNEGRWRTNAAADGPQYKALGNAWAVACVRPVVLRIMEGQTA</sequence>
<protein>
    <submittedName>
        <fullName evidence="1">Uncharacterized protein</fullName>
    </submittedName>
</protein>
<dbReference type="Gene3D" id="3.90.120.10">
    <property type="entry name" value="DNA Methylase, subunit A, domain 2"/>
    <property type="match status" value="1"/>
</dbReference>
<dbReference type="SUPFAM" id="SSF53335">
    <property type="entry name" value="S-adenosyl-L-methionine-dependent methyltransferases"/>
    <property type="match status" value="1"/>
</dbReference>
<comment type="caution">
    <text evidence="1">The sequence shown here is derived from an EMBL/GenBank/DDBJ whole genome shotgun (WGS) entry which is preliminary data.</text>
</comment>
<name>A0A0M3AUM7_9SPHN</name>
<evidence type="ECO:0000313" key="1">
    <source>
        <dbReference type="EMBL" id="KKW93897.1"/>
    </source>
</evidence>
<accession>A0A0M3AUM7</accession>